<proteinExistence type="predicted"/>
<dbReference type="OrthoDB" id="10017160at2759"/>
<dbReference type="Proteomes" id="UP000299102">
    <property type="component" value="Unassembled WGS sequence"/>
</dbReference>
<dbReference type="AlphaFoldDB" id="A0A4C1XNJ1"/>
<evidence type="ECO:0000313" key="1">
    <source>
        <dbReference type="EMBL" id="GBP63827.1"/>
    </source>
</evidence>
<accession>A0A4C1XNJ1</accession>
<name>A0A4C1XNJ1_EUMVA</name>
<sequence length="157" mass="17894">MAAYLNRVTDWVRFHQCPTALLRFGTDLDIGEAMGAQQSLARLRTAFDNKEPFETTTYNWFAKFKRGRVSLSDEFRDGRPSTAVNNNKSIDVVRRMNETDSYDDRQASARYYGAVRRQGQTIKVAGIHLGAQCFSHGQLYVACSRISKSQNLHVYTD</sequence>
<organism evidence="1 2">
    <name type="scientific">Eumeta variegata</name>
    <name type="common">Bagworm moth</name>
    <name type="synonym">Eumeta japonica</name>
    <dbReference type="NCBI Taxonomy" id="151549"/>
    <lineage>
        <taxon>Eukaryota</taxon>
        <taxon>Metazoa</taxon>
        <taxon>Ecdysozoa</taxon>
        <taxon>Arthropoda</taxon>
        <taxon>Hexapoda</taxon>
        <taxon>Insecta</taxon>
        <taxon>Pterygota</taxon>
        <taxon>Neoptera</taxon>
        <taxon>Endopterygota</taxon>
        <taxon>Lepidoptera</taxon>
        <taxon>Glossata</taxon>
        <taxon>Ditrysia</taxon>
        <taxon>Tineoidea</taxon>
        <taxon>Psychidae</taxon>
        <taxon>Oiketicinae</taxon>
        <taxon>Eumeta</taxon>
    </lineage>
</organism>
<protein>
    <recommendedName>
        <fullName evidence="3">Mos1 transposase HTH domain-containing protein</fullName>
    </recommendedName>
</protein>
<keyword evidence="2" id="KW-1185">Reference proteome</keyword>
<gene>
    <name evidence="1" type="ORF">EVAR_48085_1</name>
</gene>
<comment type="caution">
    <text evidence="1">The sequence shown here is derived from an EMBL/GenBank/DDBJ whole genome shotgun (WGS) entry which is preliminary data.</text>
</comment>
<dbReference type="EMBL" id="BGZK01000881">
    <property type="protein sequence ID" value="GBP63827.1"/>
    <property type="molecule type" value="Genomic_DNA"/>
</dbReference>
<evidence type="ECO:0008006" key="3">
    <source>
        <dbReference type="Google" id="ProtNLM"/>
    </source>
</evidence>
<reference evidence="1 2" key="1">
    <citation type="journal article" date="2019" name="Commun. Biol.">
        <title>The bagworm genome reveals a unique fibroin gene that provides high tensile strength.</title>
        <authorList>
            <person name="Kono N."/>
            <person name="Nakamura H."/>
            <person name="Ohtoshi R."/>
            <person name="Tomita M."/>
            <person name="Numata K."/>
            <person name="Arakawa K."/>
        </authorList>
    </citation>
    <scope>NUCLEOTIDE SEQUENCE [LARGE SCALE GENOMIC DNA]</scope>
</reference>
<evidence type="ECO:0000313" key="2">
    <source>
        <dbReference type="Proteomes" id="UP000299102"/>
    </source>
</evidence>